<evidence type="ECO:0000256" key="12">
    <source>
        <dbReference type="ARBA" id="ARBA00023170"/>
    </source>
</evidence>
<dbReference type="SMART" id="SM00430">
    <property type="entry name" value="HOLI"/>
    <property type="match status" value="1"/>
</dbReference>
<comment type="caution">
    <text evidence="18">The sequence shown here is derived from an EMBL/GenBank/DDBJ whole genome shotgun (WGS) entry which is preliminary data.</text>
</comment>
<dbReference type="PROSITE" id="PS00031">
    <property type="entry name" value="NUCLEAR_REC_DBD_1"/>
    <property type="match status" value="1"/>
</dbReference>
<evidence type="ECO:0000256" key="8">
    <source>
        <dbReference type="ARBA" id="ARBA00023015"/>
    </source>
</evidence>
<dbReference type="CDD" id="cd06916">
    <property type="entry name" value="NR_DBD_like"/>
    <property type="match status" value="1"/>
</dbReference>
<feature type="transmembrane region" description="Helical" evidence="15">
    <location>
        <begin position="320"/>
        <end position="344"/>
    </location>
</feature>
<dbReference type="InterPro" id="IPR001723">
    <property type="entry name" value="Nuclear_hrmn_rcpt"/>
</dbReference>
<dbReference type="GO" id="GO:0043565">
    <property type="term" value="F:sequence-specific DNA binding"/>
    <property type="evidence" value="ECO:0007669"/>
    <property type="project" value="InterPro"/>
</dbReference>
<dbReference type="InterPro" id="IPR000536">
    <property type="entry name" value="Nucl_hrmn_rcpt_lig-bd"/>
</dbReference>
<dbReference type="Pfam" id="PF00104">
    <property type="entry name" value="Hormone_recep"/>
    <property type="match status" value="1"/>
</dbReference>
<dbReference type="PRINTS" id="PR00047">
    <property type="entry name" value="STROIDFINGER"/>
</dbReference>
<dbReference type="PRINTS" id="PR00398">
    <property type="entry name" value="STRDHORMONER"/>
</dbReference>
<dbReference type="PANTHER" id="PTHR10926:SF0">
    <property type="entry name" value="CDC50, ISOFORM A"/>
    <property type="match status" value="1"/>
</dbReference>
<dbReference type="Proteomes" id="UP000683360">
    <property type="component" value="Unassembled WGS sequence"/>
</dbReference>
<evidence type="ECO:0000256" key="13">
    <source>
        <dbReference type="ARBA" id="ARBA00023242"/>
    </source>
</evidence>
<dbReference type="Gene3D" id="1.10.565.10">
    <property type="entry name" value="Retinoid X Receptor"/>
    <property type="match status" value="1"/>
</dbReference>
<keyword evidence="19" id="KW-1185">Reference proteome</keyword>
<evidence type="ECO:0000256" key="9">
    <source>
        <dbReference type="ARBA" id="ARBA00023125"/>
    </source>
</evidence>
<dbReference type="PROSITE" id="PS51030">
    <property type="entry name" value="NUCLEAR_REC_DBD_2"/>
    <property type="match status" value="1"/>
</dbReference>
<feature type="transmembrane region" description="Helical" evidence="15">
    <location>
        <begin position="36"/>
        <end position="62"/>
    </location>
</feature>
<evidence type="ECO:0000256" key="3">
    <source>
        <dbReference type="ARBA" id="ARBA00022692"/>
    </source>
</evidence>
<dbReference type="Gene3D" id="3.30.50.10">
    <property type="entry name" value="Erythroid Transcription Factor GATA-1, subunit A"/>
    <property type="match status" value="1"/>
</dbReference>
<evidence type="ECO:0000256" key="1">
    <source>
        <dbReference type="ARBA" id="ARBA00004141"/>
    </source>
</evidence>
<dbReference type="Pfam" id="PF00105">
    <property type="entry name" value="zf-C4"/>
    <property type="match status" value="1"/>
</dbReference>
<sequence length="902" mass="101844">MATTTPGTPDNEEKDKSRKPKDTKFKQQKLPAWQPILTAGTVLPAFFAIGIAFIPLGVALYITSEGIHEFTHDYTFCNDKSNPTTTCAAKLESIGTNNTGYVCNCDVTFELSEDFEGDVYLYYGLSNYFQNHRRYVRSRDDNQLHGESVSSSSLNTDCKPYLDKDINSSYSLPIAPCGAIANSLFNDTFALKFGSADVTLLKTGIAWVSDKKEKFNNPSSFSGFTNPPNWNNKMVDQLDPTDSSNNGYENEDLIVWMRTAALPNFRKLHRRIYHNGTFTTGLPKGTYTMEIDYAYPVTSFDGKKLFILSTTSWLGGKNPFLGIAYMVVGSICILLGVVFLVIHIKYGKKPNDMINVSTTITWLNKIECTDTIMDSWNMDFLNSTLLTPDIPSDTDLFFGIADFPLSDSPPNHLSFDSICMSALDKELSCSPSADSGKGDSEDSESIIQRGEPENLESIIQREESDDSESIVHRGELEISEPINKGESKDSKLEQQPPKKKHRKNQPPDAEHLPPCRVCGEKASGLHYGANTCEPCKGFFRRSIVKIEKKNEKYVCAKGDGSCKLGTGKRTMCSYCRYKKCLDVGMAHGAIKIGRYTHEKRTKDITEVRKLKLKENQTVDTTSIDVTEQEVDELVARLIVIQEEFCADFRKSFEPGGLLEKHTFVYERFKEKMETFGNLSPVPWSTYNEFLSATGLELDDRKSRMNLIAARMEQAVRNMVTFARNIPGFSDLQTPDQLDLLKAGYMEYCLLGVHTRINTTLKVFAGPREVPIFGQHFSQITHLEPKAKEQILDFATSLQKCQLTAEEVTIARAIVITFSDRCVLQEPEKVDRIQMNLVNCLRCIAKKKHKNPDERIWQIFDKFMILRSWSNEGTKVFAERSNWEAVKKRPLLLEMIKPENHPA</sequence>
<dbReference type="InterPro" id="IPR005045">
    <property type="entry name" value="CDC50/LEM3_fam"/>
</dbReference>
<organism evidence="18 19">
    <name type="scientific">Mytilus edulis</name>
    <name type="common">Blue mussel</name>
    <dbReference type="NCBI Taxonomy" id="6550"/>
    <lineage>
        <taxon>Eukaryota</taxon>
        <taxon>Metazoa</taxon>
        <taxon>Spiralia</taxon>
        <taxon>Lophotrochozoa</taxon>
        <taxon>Mollusca</taxon>
        <taxon>Bivalvia</taxon>
        <taxon>Autobranchia</taxon>
        <taxon>Pteriomorphia</taxon>
        <taxon>Mytilida</taxon>
        <taxon>Mytiloidea</taxon>
        <taxon>Mytilidae</taxon>
        <taxon>Mytilinae</taxon>
        <taxon>Mytilus</taxon>
    </lineage>
</organism>
<keyword evidence="5" id="KW-0863">Zinc-finger</keyword>
<dbReference type="GO" id="GO:0003700">
    <property type="term" value="F:DNA-binding transcription factor activity"/>
    <property type="evidence" value="ECO:0007669"/>
    <property type="project" value="InterPro"/>
</dbReference>
<feature type="domain" description="Nuclear receptor" evidence="16">
    <location>
        <begin position="512"/>
        <end position="592"/>
    </location>
</feature>
<dbReference type="GO" id="GO:0005794">
    <property type="term" value="C:Golgi apparatus"/>
    <property type="evidence" value="ECO:0007669"/>
    <property type="project" value="TreeGrafter"/>
</dbReference>
<keyword evidence="10 15" id="KW-0472">Membrane</keyword>
<evidence type="ECO:0000313" key="19">
    <source>
        <dbReference type="Proteomes" id="UP000683360"/>
    </source>
</evidence>
<dbReference type="SMART" id="SM00399">
    <property type="entry name" value="ZnF_C4"/>
    <property type="match status" value="1"/>
</dbReference>
<evidence type="ECO:0000259" key="17">
    <source>
        <dbReference type="PROSITE" id="PS51843"/>
    </source>
</evidence>
<evidence type="ECO:0000256" key="11">
    <source>
        <dbReference type="ARBA" id="ARBA00023163"/>
    </source>
</evidence>
<dbReference type="AlphaFoldDB" id="A0A8S3VNC4"/>
<dbReference type="SUPFAM" id="SSF57716">
    <property type="entry name" value="Glucocorticoid receptor-like (DNA-binding domain)"/>
    <property type="match status" value="1"/>
</dbReference>
<feature type="region of interest" description="Disordered" evidence="14">
    <location>
        <begin position="1"/>
        <end position="26"/>
    </location>
</feature>
<dbReference type="InterPro" id="IPR001628">
    <property type="entry name" value="Znf_hrmn_rcpt"/>
</dbReference>
<keyword evidence="8" id="KW-0805">Transcription regulation</keyword>
<dbReference type="SUPFAM" id="SSF48508">
    <property type="entry name" value="Nuclear receptor ligand-binding domain"/>
    <property type="match status" value="1"/>
</dbReference>
<dbReference type="InterPro" id="IPR035500">
    <property type="entry name" value="NHR-like_dom_sf"/>
</dbReference>
<evidence type="ECO:0000256" key="7">
    <source>
        <dbReference type="ARBA" id="ARBA00022989"/>
    </source>
</evidence>
<keyword evidence="3 15" id="KW-0812">Transmembrane</keyword>
<dbReference type="PROSITE" id="PS51843">
    <property type="entry name" value="NR_LBD"/>
    <property type="match status" value="1"/>
</dbReference>
<keyword evidence="4" id="KW-0479">Metal-binding</keyword>
<evidence type="ECO:0000256" key="14">
    <source>
        <dbReference type="SAM" id="MobiDB-lite"/>
    </source>
</evidence>
<dbReference type="OrthoDB" id="6091516at2759"/>
<evidence type="ECO:0000256" key="4">
    <source>
        <dbReference type="ARBA" id="ARBA00022723"/>
    </source>
</evidence>
<protein>
    <submittedName>
        <fullName evidence="18">Cell cycle control protein 50A,CDC50 family protein chat-1,ALA-interacting subunit 3,Cell cycle control protein 50B,Cell cycle control protein 50C,ALA-interacting subunit 1</fullName>
    </submittedName>
</protein>
<feature type="compositionally biased region" description="Basic and acidic residues" evidence="14">
    <location>
        <begin position="483"/>
        <end position="492"/>
    </location>
</feature>
<evidence type="ECO:0000256" key="2">
    <source>
        <dbReference type="ARBA" id="ARBA00009457"/>
    </source>
</evidence>
<evidence type="ECO:0000313" key="18">
    <source>
        <dbReference type="EMBL" id="CAG2255318.1"/>
    </source>
</evidence>
<keyword evidence="12" id="KW-0675">Receptor</keyword>
<proteinExistence type="inferred from homology"/>
<evidence type="ECO:0000259" key="16">
    <source>
        <dbReference type="PROSITE" id="PS51030"/>
    </source>
</evidence>
<reference evidence="18" key="1">
    <citation type="submission" date="2021-03" db="EMBL/GenBank/DDBJ databases">
        <authorList>
            <person name="Bekaert M."/>
        </authorList>
    </citation>
    <scope>NUCLEOTIDE SEQUENCE</scope>
</reference>
<evidence type="ECO:0000256" key="6">
    <source>
        <dbReference type="ARBA" id="ARBA00022833"/>
    </source>
</evidence>
<comment type="similarity">
    <text evidence="2">Belongs to the CDC50/LEM3 family.</text>
</comment>
<evidence type="ECO:0000256" key="5">
    <source>
        <dbReference type="ARBA" id="ARBA00022771"/>
    </source>
</evidence>
<dbReference type="GO" id="GO:0005886">
    <property type="term" value="C:plasma membrane"/>
    <property type="evidence" value="ECO:0007669"/>
    <property type="project" value="TreeGrafter"/>
</dbReference>
<feature type="region of interest" description="Disordered" evidence="14">
    <location>
        <begin position="430"/>
        <end position="513"/>
    </location>
</feature>
<dbReference type="GO" id="GO:0005783">
    <property type="term" value="C:endoplasmic reticulum"/>
    <property type="evidence" value="ECO:0007669"/>
    <property type="project" value="TreeGrafter"/>
</dbReference>
<name>A0A8S3VNC4_MYTED</name>
<feature type="domain" description="NR LBD" evidence="17">
    <location>
        <begin position="681"/>
        <end position="902"/>
    </location>
</feature>
<keyword evidence="7 15" id="KW-1133">Transmembrane helix</keyword>
<dbReference type="GO" id="GO:0008270">
    <property type="term" value="F:zinc ion binding"/>
    <property type="evidence" value="ECO:0007669"/>
    <property type="project" value="UniProtKB-KW"/>
</dbReference>
<gene>
    <name evidence="18" type="ORF">MEDL_66739</name>
</gene>
<feature type="compositionally biased region" description="Basic and acidic residues" evidence="14">
    <location>
        <begin position="11"/>
        <end position="25"/>
    </location>
</feature>
<dbReference type="EMBL" id="CAJPWZ010003264">
    <property type="protein sequence ID" value="CAG2255318.1"/>
    <property type="molecule type" value="Genomic_DNA"/>
</dbReference>
<keyword evidence="6" id="KW-0862">Zinc</keyword>
<dbReference type="Pfam" id="PF03381">
    <property type="entry name" value="CDC50"/>
    <property type="match status" value="1"/>
</dbReference>
<evidence type="ECO:0000256" key="10">
    <source>
        <dbReference type="ARBA" id="ARBA00023136"/>
    </source>
</evidence>
<comment type="subcellular location">
    <subcellularLocation>
        <location evidence="1">Membrane</location>
        <topology evidence="1">Multi-pass membrane protein</topology>
    </subcellularLocation>
</comment>
<dbReference type="InterPro" id="IPR013088">
    <property type="entry name" value="Znf_NHR/GATA"/>
</dbReference>
<keyword evidence="11" id="KW-0804">Transcription</keyword>
<keyword evidence="9" id="KW-0238">DNA-binding</keyword>
<dbReference type="PANTHER" id="PTHR10926">
    <property type="entry name" value="CELL CYCLE CONTROL PROTEIN 50"/>
    <property type="match status" value="1"/>
</dbReference>
<accession>A0A8S3VNC4</accession>
<evidence type="ECO:0000256" key="15">
    <source>
        <dbReference type="SAM" id="Phobius"/>
    </source>
</evidence>
<keyword evidence="13" id="KW-0539">Nucleus</keyword>